<name>A0A1B3Z5L9_9SPHN</name>
<dbReference type="InterPro" id="IPR001647">
    <property type="entry name" value="HTH_TetR"/>
</dbReference>
<sequence length="221" mass="23860">MTDFKRARQTDQKNARRRSLLDAAADLFDTGGPTGAGINAIAAHAGFTKSNVYRYFESREHVLLSLFLEEFEGFSLAVSERIGSLPAGDVGGIADAMTTGFLDRRRLCKLVAIFGTVLEQNVSADTIEAVKSVLGGLTVPLVEAMRQRLPGATTEDCQWAFAMTTSLLAGMWPGVCPSPAAAEVLAKSEFARMTLALDREFKRALEALLWSLVATPRDSAD</sequence>
<dbReference type="Gene3D" id="1.10.357.10">
    <property type="entry name" value="Tetracycline Repressor, domain 2"/>
    <property type="match status" value="1"/>
</dbReference>
<evidence type="ECO:0000256" key="1">
    <source>
        <dbReference type="ARBA" id="ARBA00023125"/>
    </source>
</evidence>
<reference evidence="4 5" key="1">
    <citation type="submission" date="2016-01" db="EMBL/GenBank/DDBJ databases">
        <title>Complete genome and mega plasmid sequence of Sphingomonas panacis DCY99 elicits systemic resistance in rice to Xanthomonas oryzae.</title>
        <authorList>
            <person name="Kim Y.J."/>
            <person name="Yang D.C."/>
            <person name="Sing P."/>
        </authorList>
    </citation>
    <scope>NUCLEOTIDE SEQUENCE [LARGE SCALE GENOMIC DNA]</scope>
    <source>
        <strain evidence="4 5">DCY99</strain>
    </source>
</reference>
<dbReference type="OrthoDB" id="9802498at2"/>
<dbReference type="Pfam" id="PF17929">
    <property type="entry name" value="TetR_C_34"/>
    <property type="match status" value="1"/>
</dbReference>
<dbReference type="GO" id="GO:0000976">
    <property type="term" value="F:transcription cis-regulatory region binding"/>
    <property type="evidence" value="ECO:0007669"/>
    <property type="project" value="TreeGrafter"/>
</dbReference>
<dbReference type="STRING" id="1560345.AWL63_00625"/>
<feature type="DNA-binding region" description="H-T-H motif" evidence="2">
    <location>
        <begin position="37"/>
        <end position="56"/>
    </location>
</feature>
<dbReference type="GO" id="GO:0003700">
    <property type="term" value="F:DNA-binding transcription factor activity"/>
    <property type="evidence" value="ECO:0007669"/>
    <property type="project" value="TreeGrafter"/>
</dbReference>
<dbReference type="Proteomes" id="UP000094256">
    <property type="component" value="Chromosome"/>
</dbReference>
<evidence type="ECO:0000259" key="3">
    <source>
        <dbReference type="PROSITE" id="PS50977"/>
    </source>
</evidence>
<dbReference type="PANTHER" id="PTHR30055">
    <property type="entry name" value="HTH-TYPE TRANSCRIPTIONAL REGULATOR RUTR"/>
    <property type="match status" value="1"/>
</dbReference>
<dbReference type="PRINTS" id="PR00455">
    <property type="entry name" value="HTHTETR"/>
</dbReference>
<evidence type="ECO:0000313" key="4">
    <source>
        <dbReference type="EMBL" id="AOH82706.1"/>
    </source>
</evidence>
<accession>A0A1B3Z5L9</accession>
<dbReference type="SUPFAM" id="SSF46689">
    <property type="entry name" value="Homeodomain-like"/>
    <property type="match status" value="1"/>
</dbReference>
<dbReference type="RefSeq" id="WP_069203291.1">
    <property type="nucleotide sequence ID" value="NZ_CP014168.1"/>
</dbReference>
<gene>
    <name evidence="4" type="ORF">AWL63_00625</name>
</gene>
<keyword evidence="1 2" id="KW-0238">DNA-binding</keyword>
<proteinExistence type="predicted"/>
<dbReference type="InterPro" id="IPR009057">
    <property type="entry name" value="Homeodomain-like_sf"/>
</dbReference>
<dbReference type="EMBL" id="CP014168">
    <property type="protein sequence ID" value="AOH82706.1"/>
    <property type="molecule type" value="Genomic_DNA"/>
</dbReference>
<dbReference type="AlphaFoldDB" id="A0A1B3Z5L9"/>
<protein>
    <recommendedName>
        <fullName evidence="3">HTH tetR-type domain-containing protein</fullName>
    </recommendedName>
</protein>
<evidence type="ECO:0000313" key="5">
    <source>
        <dbReference type="Proteomes" id="UP000094256"/>
    </source>
</evidence>
<dbReference type="InterPro" id="IPR050109">
    <property type="entry name" value="HTH-type_TetR-like_transc_reg"/>
</dbReference>
<dbReference type="PROSITE" id="PS50977">
    <property type="entry name" value="HTH_TETR_2"/>
    <property type="match status" value="1"/>
</dbReference>
<evidence type="ECO:0000256" key="2">
    <source>
        <dbReference type="PROSITE-ProRule" id="PRU00335"/>
    </source>
</evidence>
<organism evidence="4 5">
    <name type="scientific">Sphingomonas panacis</name>
    <dbReference type="NCBI Taxonomy" id="1560345"/>
    <lineage>
        <taxon>Bacteria</taxon>
        <taxon>Pseudomonadati</taxon>
        <taxon>Pseudomonadota</taxon>
        <taxon>Alphaproteobacteria</taxon>
        <taxon>Sphingomonadales</taxon>
        <taxon>Sphingomonadaceae</taxon>
        <taxon>Sphingomonas</taxon>
    </lineage>
</organism>
<dbReference type="InterPro" id="IPR041483">
    <property type="entry name" value="TetR_C_34"/>
</dbReference>
<keyword evidence="5" id="KW-1185">Reference proteome</keyword>
<dbReference type="KEGG" id="span:AWL63_00625"/>
<dbReference type="PANTHER" id="PTHR30055:SF178">
    <property type="entry name" value="POSSIBLE TRANSCRIPTIONAL REGULATORY PROTEIN"/>
    <property type="match status" value="1"/>
</dbReference>
<feature type="domain" description="HTH tetR-type" evidence="3">
    <location>
        <begin position="14"/>
        <end position="74"/>
    </location>
</feature>
<dbReference type="Pfam" id="PF00440">
    <property type="entry name" value="TetR_N"/>
    <property type="match status" value="1"/>
</dbReference>